<dbReference type="PANTHER" id="PTHR30038:SF0">
    <property type="entry name" value="TUNGSTEN-CONTAINING ALDEHYDE FERREDOXIN OXIDOREDUCTASE"/>
    <property type="match status" value="1"/>
</dbReference>
<proteinExistence type="predicted"/>
<comment type="caution">
    <text evidence="2">The sequence shown here is derived from an EMBL/GenBank/DDBJ whole genome shotgun (WGS) entry which is preliminary data.</text>
</comment>
<dbReference type="InterPro" id="IPR036021">
    <property type="entry name" value="Tungsten_al_ferr_oxy-like_C"/>
</dbReference>
<gene>
    <name evidence="2" type="ORF">S03H2_46492</name>
</gene>
<feature type="non-terminal residue" evidence="2">
    <location>
        <position position="1"/>
    </location>
</feature>
<organism evidence="2">
    <name type="scientific">marine sediment metagenome</name>
    <dbReference type="NCBI Taxonomy" id="412755"/>
    <lineage>
        <taxon>unclassified sequences</taxon>
        <taxon>metagenomes</taxon>
        <taxon>ecological metagenomes</taxon>
    </lineage>
</organism>
<dbReference type="InterPro" id="IPR051919">
    <property type="entry name" value="W-dependent_AOR"/>
</dbReference>
<dbReference type="SUPFAM" id="SSF48310">
    <property type="entry name" value="Aldehyde ferredoxin oxidoreductase, C-terminal domains"/>
    <property type="match status" value="1"/>
</dbReference>
<reference evidence="2" key="1">
    <citation type="journal article" date="2014" name="Front. Microbiol.">
        <title>High frequency of phylogenetically diverse reductive dehalogenase-homologous genes in deep subseafloor sedimentary metagenomes.</title>
        <authorList>
            <person name="Kawai M."/>
            <person name="Futagami T."/>
            <person name="Toyoda A."/>
            <person name="Takaki Y."/>
            <person name="Nishi S."/>
            <person name="Hori S."/>
            <person name="Arai W."/>
            <person name="Tsubouchi T."/>
            <person name="Morono Y."/>
            <person name="Uchiyama I."/>
            <person name="Ito T."/>
            <person name="Fujiyama A."/>
            <person name="Inagaki F."/>
            <person name="Takami H."/>
        </authorList>
    </citation>
    <scope>NUCLEOTIDE SEQUENCE</scope>
    <source>
        <strain evidence="2">Expedition CK06-06</strain>
    </source>
</reference>
<dbReference type="GO" id="GO:0016625">
    <property type="term" value="F:oxidoreductase activity, acting on the aldehyde or oxo group of donors, iron-sulfur protein as acceptor"/>
    <property type="evidence" value="ECO:0007669"/>
    <property type="project" value="InterPro"/>
</dbReference>
<dbReference type="PANTHER" id="PTHR30038">
    <property type="entry name" value="ALDEHYDE FERREDOXIN OXIDOREDUCTASE"/>
    <property type="match status" value="1"/>
</dbReference>
<feature type="domain" description="Aldehyde ferredoxin oxidoreductase C-terminal" evidence="1">
    <location>
        <begin position="2"/>
        <end position="112"/>
    </location>
</feature>
<dbReference type="InterPro" id="IPR001203">
    <property type="entry name" value="OxRdtase_Ald_Fedxn_C"/>
</dbReference>
<accession>X1J339</accession>
<dbReference type="EMBL" id="BARU01029195">
    <property type="protein sequence ID" value="GAH64193.1"/>
    <property type="molecule type" value="Genomic_DNA"/>
</dbReference>
<dbReference type="GO" id="GO:0009055">
    <property type="term" value="F:electron transfer activity"/>
    <property type="evidence" value="ECO:0007669"/>
    <property type="project" value="InterPro"/>
</dbReference>
<dbReference type="AlphaFoldDB" id="X1J339"/>
<dbReference type="InterPro" id="IPR013985">
    <property type="entry name" value="Ald_Fedxn_OxRdtase_dom3"/>
</dbReference>
<dbReference type="Pfam" id="PF01314">
    <property type="entry name" value="AFOR_C"/>
    <property type="match status" value="1"/>
</dbReference>
<evidence type="ECO:0000259" key="1">
    <source>
        <dbReference type="Pfam" id="PF01314"/>
    </source>
</evidence>
<name>X1J339_9ZZZZ</name>
<dbReference type="Gene3D" id="1.10.599.10">
    <property type="entry name" value="Aldehyde Ferredoxin Oxidoreductase Protein, subunit A, domain 3"/>
    <property type="match status" value="1"/>
</dbReference>
<sequence length="121" mass="13395">AGLCMWGAKGLPVDAISENLAAVTGWEYSREELLKVGERVACVCQAFNVREGLRPADFKLPPRIAGEPPLTEGPNANVTIPVESMTMEFFEAMDWDYETGKPSKKKLLELGLEEIAEELWP</sequence>
<dbReference type="GO" id="GO:0051536">
    <property type="term" value="F:iron-sulfur cluster binding"/>
    <property type="evidence" value="ECO:0007669"/>
    <property type="project" value="InterPro"/>
</dbReference>
<protein>
    <recommendedName>
        <fullName evidence="1">Aldehyde ferredoxin oxidoreductase C-terminal domain-containing protein</fullName>
    </recommendedName>
</protein>
<evidence type="ECO:0000313" key="2">
    <source>
        <dbReference type="EMBL" id="GAH64193.1"/>
    </source>
</evidence>